<dbReference type="GO" id="GO:0016301">
    <property type="term" value="F:kinase activity"/>
    <property type="evidence" value="ECO:0007669"/>
    <property type="project" value="UniProtKB-KW"/>
</dbReference>
<comment type="caution">
    <text evidence="1">The sequence shown here is derived from an EMBL/GenBank/DDBJ whole genome shotgun (WGS) entry which is preliminary data.</text>
</comment>
<proteinExistence type="predicted"/>
<evidence type="ECO:0000313" key="2">
    <source>
        <dbReference type="Proteomes" id="UP000186168"/>
    </source>
</evidence>
<reference evidence="1 2" key="1">
    <citation type="submission" date="2013-05" db="EMBL/GenBank/DDBJ databases">
        <title>Genome sequence of Streptomyces sparsogenes DSM 40356.</title>
        <authorList>
            <person name="Coyne S."/>
            <person name="Seebeck F.P."/>
        </authorList>
    </citation>
    <scope>NUCLEOTIDE SEQUENCE [LARGE SCALE GENOMIC DNA]</scope>
    <source>
        <strain evidence="1 2">DSM 40356</strain>
    </source>
</reference>
<keyword evidence="1" id="KW-0808">Transferase</keyword>
<dbReference type="EMBL" id="ASQP01000316">
    <property type="protein sequence ID" value="OMI37189.1"/>
    <property type="molecule type" value="Genomic_DNA"/>
</dbReference>
<dbReference type="RefSeq" id="WP_065968263.1">
    <property type="nucleotide sequence ID" value="NZ_ASQP01000316.1"/>
</dbReference>
<dbReference type="AlphaFoldDB" id="A0A1R1SGP8"/>
<sequence length="70" mass="7974">MSAPAPNVVLLGGPMPLADQCTRYVDDTESTLKLLVGNAYEHFQPTGEFTEHQGRHLRVFQWIRRTYIAE</sequence>
<organism evidence="1 2">
    <name type="scientific">Streptomyces sparsogenes DSM 40356</name>
    <dbReference type="NCBI Taxonomy" id="1331668"/>
    <lineage>
        <taxon>Bacteria</taxon>
        <taxon>Bacillati</taxon>
        <taxon>Actinomycetota</taxon>
        <taxon>Actinomycetes</taxon>
        <taxon>Kitasatosporales</taxon>
        <taxon>Streptomycetaceae</taxon>
        <taxon>Streptomyces</taxon>
    </lineage>
</organism>
<gene>
    <name evidence="1" type="ORF">SPAR_22287</name>
</gene>
<protein>
    <submittedName>
        <fullName evidence="1">Putative two-component sensor histidine kinase</fullName>
    </submittedName>
</protein>
<dbReference type="Proteomes" id="UP000186168">
    <property type="component" value="Unassembled WGS sequence"/>
</dbReference>
<dbReference type="GeneID" id="96748244"/>
<evidence type="ECO:0000313" key="1">
    <source>
        <dbReference type="EMBL" id="OMI37189.1"/>
    </source>
</evidence>
<accession>A0A1R1SGP8</accession>
<dbReference type="Pfam" id="PF19450">
    <property type="entry name" value="DUF5988"/>
    <property type="match status" value="1"/>
</dbReference>
<dbReference type="InterPro" id="IPR046030">
    <property type="entry name" value="DUF5988"/>
</dbReference>
<keyword evidence="2" id="KW-1185">Reference proteome</keyword>
<dbReference type="STRING" id="67365.GCA_001704635_03943"/>
<keyword evidence="1" id="KW-0418">Kinase</keyword>
<name>A0A1R1SGP8_9ACTN</name>